<evidence type="ECO:0000256" key="11">
    <source>
        <dbReference type="ARBA" id="ARBA00023136"/>
    </source>
</evidence>
<evidence type="ECO:0000313" key="15">
    <source>
        <dbReference type="EMBL" id="KZM89944.1"/>
    </source>
</evidence>
<evidence type="ECO:0000256" key="12">
    <source>
        <dbReference type="PROSITE-ProRule" id="PRU00175"/>
    </source>
</evidence>
<keyword evidence="6" id="KW-0479">Metal-binding</keyword>
<comment type="caution">
    <text evidence="15">The sequence shown here is derived from an EMBL/GenBank/DDBJ whole genome shotgun (WGS) entry which is preliminary data.</text>
</comment>
<evidence type="ECO:0000256" key="9">
    <source>
        <dbReference type="ARBA" id="ARBA00022833"/>
    </source>
</evidence>
<dbReference type="AlphaFoldDB" id="A0A164V7Y6"/>
<keyword evidence="5 13" id="KW-0812">Transmembrane</keyword>
<dbReference type="FunFam" id="1.10.1170.10:FF:000002">
    <property type="entry name" value="Baculoviral IAP repeat containing 7"/>
    <property type="match status" value="1"/>
</dbReference>
<accession>A0A164V7Y6</accession>
<evidence type="ECO:0000256" key="3">
    <source>
        <dbReference type="ARBA" id="ARBA00012483"/>
    </source>
</evidence>
<dbReference type="KEGG" id="dcr:108224348"/>
<keyword evidence="10 13" id="KW-1133">Transmembrane helix</keyword>
<dbReference type="OMA" id="RWPQSDY"/>
<evidence type="ECO:0000259" key="14">
    <source>
        <dbReference type="PROSITE" id="PS50089"/>
    </source>
</evidence>
<reference evidence="15" key="1">
    <citation type="journal article" date="2016" name="Nat. Genet.">
        <title>A high-quality carrot genome assembly provides new insights into carotenoid accumulation and asterid genome evolution.</title>
        <authorList>
            <person name="Iorizzo M."/>
            <person name="Ellison S."/>
            <person name="Senalik D."/>
            <person name="Zeng P."/>
            <person name="Satapoomin P."/>
            <person name="Huang J."/>
            <person name="Bowman M."/>
            <person name="Iovene M."/>
            <person name="Sanseverino W."/>
            <person name="Cavagnaro P."/>
            <person name="Yildiz M."/>
            <person name="Macko-Podgorni A."/>
            <person name="Moranska E."/>
            <person name="Grzebelus E."/>
            <person name="Grzebelus D."/>
            <person name="Ashrafi H."/>
            <person name="Zheng Z."/>
            <person name="Cheng S."/>
            <person name="Spooner D."/>
            <person name="Van Deynze A."/>
            <person name="Simon P."/>
        </authorList>
    </citation>
    <scope>NUCLEOTIDE SEQUENCE [LARGE SCALE GENOMIC DNA]</scope>
    <source>
        <tissue evidence="15">Leaf</tissue>
    </source>
</reference>
<keyword evidence="9" id="KW-0862">Zinc</keyword>
<dbReference type="STRING" id="79200.A0A164V7Y6"/>
<dbReference type="InterPro" id="IPR001841">
    <property type="entry name" value="Znf_RING"/>
</dbReference>
<evidence type="ECO:0000256" key="13">
    <source>
        <dbReference type="SAM" id="Phobius"/>
    </source>
</evidence>
<evidence type="ECO:0000256" key="4">
    <source>
        <dbReference type="ARBA" id="ARBA00022679"/>
    </source>
</evidence>
<keyword evidence="4" id="KW-0808">Transferase</keyword>
<dbReference type="GO" id="GO:0016020">
    <property type="term" value="C:membrane"/>
    <property type="evidence" value="ECO:0007669"/>
    <property type="project" value="UniProtKB-SubCell"/>
</dbReference>
<keyword evidence="11 13" id="KW-0472">Membrane</keyword>
<evidence type="ECO:0000256" key="2">
    <source>
        <dbReference type="ARBA" id="ARBA00004141"/>
    </source>
</evidence>
<comment type="subcellular location">
    <subcellularLocation>
        <location evidence="2">Membrane</location>
        <topology evidence="2">Multi-pass membrane protein</topology>
    </subcellularLocation>
</comment>
<dbReference type="Gramene" id="KZM89944">
    <property type="protein sequence ID" value="KZM89944"/>
    <property type="gene ID" value="DCAR_022693"/>
</dbReference>
<dbReference type="Gene3D" id="3.30.40.10">
    <property type="entry name" value="Zinc/RING finger domain, C3HC4 (zinc finger)"/>
    <property type="match status" value="1"/>
</dbReference>
<dbReference type="PROSITE" id="PS50089">
    <property type="entry name" value="ZF_RING_2"/>
    <property type="match status" value="1"/>
</dbReference>
<dbReference type="GO" id="GO:0008270">
    <property type="term" value="F:zinc ion binding"/>
    <property type="evidence" value="ECO:0007669"/>
    <property type="project" value="UniProtKB-KW"/>
</dbReference>
<comment type="catalytic activity">
    <reaction evidence="1">
        <text>S-ubiquitinyl-[E2 ubiquitin-conjugating enzyme]-L-cysteine + [acceptor protein]-L-lysine = [E2 ubiquitin-conjugating enzyme]-L-cysteine + N(6)-ubiquitinyl-[acceptor protein]-L-lysine.</text>
        <dbReference type="EC" id="2.3.2.27"/>
    </reaction>
</comment>
<dbReference type="InterPro" id="IPR013083">
    <property type="entry name" value="Znf_RING/FYVE/PHD"/>
</dbReference>
<dbReference type="OrthoDB" id="1711136at2759"/>
<organism evidence="15">
    <name type="scientific">Daucus carota subsp. sativus</name>
    <name type="common">Carrot</name>
    <dbReference type="NCBI Taxonomy" id="79200"/>
    <lineage>
        <taxon>Eukaryota</taxon>
        <taxon>Viridiplantae</taxon>
        <taxon>Streptophyta</taxon>
        <taxon>Embryophyta</taxon>
        <taxon>Tracheophyta</taxon>
        <taxon>Spermatophyta</taxon>
        <taxon>Magnoliopsida</taxon>
        <taxon>eudicotyledons</taxon>
        <taxon>Gunneridae</taxon>
        <taxon>Pentapetalae</taxon>
        <taxon>asterids</taxon>
        <taxon>campanulids</taxon>
        <taxon>Apiales</taxon>
        <taxon>Apiaceae</taxon>
        <taxon>Apioideae</taxon>
        <taxon>Scandiceae</taxon>
        <taxon>Daucinae</taxon>
        <taxon>Daucus</taxon>
        <taxon>Daucus sect. Daucus</taxon>
    </lineage>
</organism>
<feature type="domain" description="RING-type" evidence="14">
    <location>
        <begin position="334"/>
        <end position="374"/>
    </location>
</feature>
<gene>
    <name evidence="15" type="ORF">DCAR_022693</name>
</gene>
<dbReference type="Pfam" id="PF13920">
    <property type="entry name" value="zf-C3HC4_3"/>
    <property type="match status" value="1"/>
</dbReference>
<dbReference type="Pfam" id="PF12483">
    <property type="entry name" value="GIDE"/>
    <property type="match status" value="1"/>
</dbReference>
<sequence>MSVDQAAAAVLSQIALAADGAVLGLTLAYVAVRSILKYSSSSSALRKIQDAPAVRVSDLRSVRSSSDHGSDEGRIIVVRGSVEAKSVVEGNWKSLRPNHALVSPESGEKGVVLLRTQTCIYNEWRGFFGWTSDIRSLFARSWKEQESSSLRTVPFILVDGGVWPYSDYVVVNMDGSRHPIPLVTVYHHLQPITASPYTFLQALFGHEYPVGLLDEEKILPLGKDITAVGTCSLKNGTPEIKSCKDLPYFMSDMTKEQMLVDLAFRTKVLFWGGVVLSSLAIGVLSYAAVRNWNRWKEWRQVRRIQQDNSAASNEPDAQVIADEETGDIPDGELCVICLMMRRRSAFIPCGHLVCCQRCALSIEREISPKCPVCRQSIRTSVRIYDS</sequence>
<dbReference type="PANTHER" id="PTHR47355:SF1">
    <property type="entry name" value="E3 UBIQUITIN-PROTEIN LIGASE SPL2"/>
    <property type="match status" value="1"/>
</dbReference>
<feature type="transmembrane region" description="Helical" evidence="13">
    <location>
        <begin position="268"/>
        <end position="289"/>
    </location>
</feature>
<dbReference type="GO" id="GO:0061630">
    <property type="term" value="F:ubiquitin protein ligase activity"/>
    <property type="evidence" value="ECO:0007669"/>
    <property type="project" value="UniProtKB-EC"/>
</dbReference>
<keyword evidence="7 12" id="KW-0863">Zinc-finger</keyword>
<dbReference type="PANTHER" id="PTHR47355">
    <property type="entry name" value="E3 UBIQUITIN-PROTEIN LIGASE SPL2"/>
    <property type="match status" value="1"/>
</dbReference>
<proteinExistence type="predicted"/>
<dbReference type="SUPFAM" id="SSF57850">
    <property type="entry name" value="RING/U-box"/>
    <property type="match status" value="1"/>
</dbReference>
<evidence type="ECO:0000256" key="1">
    <source>
        <dbReference type="ARBA" id="ARBA00000900"/>
    </source>
</evidence>
<name>A0A164V7Y6_DAUCS</name>
<dbReference type="GO" id="GO:0016567">
    <property type="term" value="P:protein ubiquitination"/>
    <property type="evidence" value="ECO:0007669"/>
    <property type="project" value="InterPro"/>
</dbReference>
<dbReference type="InterPro" id="IPR044247">
    <property type="entry name" value="SPL2-like"/>
</dbReference>
<dbReference type="InterPro" id="IPR022170">
    <property type="entry name" value="MUL1-like"/>
</dbReference>
<evidence type="ECO:0000256" key="6">
    <source>
        <dbReference type="ARBA" id="ARBA00022723"/>
    </source>
</evidence>
<evidence type="ECO:0000256" key="10">
    <source>
        <dbReference type="ARBA" id="ARBA00022989"/>
    </source>
</evidence>
<evidence type="ECO:0000256" key="5">
    <source>
        <dbReference type="ARBA" id="ARBA00022692"/>
    </source>
</evidence>
<protein>
    <recommendedName>
        <fullName evidence="3">RING-type E3 ubiquitin transferase</fullName>
        <ecNumber evidence="3">2.3.2.27</ecNumber>
    </recommendedName>
</protein>
<keyword evidence="8" id="KW-0833">Ubl conjugation pathway</keyword>
<dbReference type="CDD" id="cd23145">
    <property type="entry name" value="RING-HC_SPL2-like"/>
    <property type="match status" value="1"/>
</dbReference>
<dbReference type="EMBL" id="LNRQ01000006">
    <property type="protein sequence ID" value="KZM89944.1"/>
    <property type="molecule type" value="Genomic_DNA"/>
</dbReference>
<evidence type="ECO:0000256" key="7">
    <source>
        <dbReference type="ARBA" id="ARBA00022771"/>
    </source>
</evidence>
<evidence type="ECO:0000256" key="8">
    <source>
        <dbReference type="ARBA" id="ARBA00022786"/>
    </source>
</evidence>
<dbReference type="EC" id="2.3.2.27" evidence="3"/>